<proteinExistence type="predicted"/>
<feature type="transmembrane region" description="Helical" evidence="1">
    <location>
        <begin position="21"/>
        <end position="49"/>
    </location>
</feature>
<evidence type="ECO:0000256" key="1">
    <source>
        <dbReference type="SAM" id="Phobius"/>
    </source>
</evidence>
<protein>
    <submittedName>
        <fullName evidence="2">Uncharacterized protein</fullName>
    </submittedName>
</protein>
<evidence type="ECO:0000313" key="3">
    <source>
        <dbReference type="Proteomes" id="UP000324252"/>
    </source>
</evidence>
<keyword evidence="1" id="KW-0812">Transmembrane</keyword>
<name>A0A1H0AQ83_9RHOB</name>
<feature type="transmembrane region" description="Helical" evidence="1">
    <location>
        <begin position="55"/>
        <end position="76"/>
    </location>
</feature>
<evidence type="ECO:0000313" key="2">
    <source>
        <dbReference type="EMBL" id="SHJ66766.1"/>
    </source>
</evidence>
<sequence length="164" mass="17855">MVAMPDRSETRLPRAQVQADCRFCSAISAAMRFGGAVLVLAAVGIWLVPVVTGDGIMVLMKLLVSVFFACVGMVLLDWGRAGAMDEIHLDTGSRQLTHIRRQYDGIPRVRARFGFDELSDIRLRDGMLTVIGNSGAVLVQLPVERVENLDKIRAGLESSLAKTA</sequence>
<accession>A0A1H0AQ83</accession>
<keyword evidence="1" id="KW-1133">Transmembrane helix</keyword>
<gene>
    <name evidence="2" type="ORF">SAMN05444142_101977</name>
</gene>
<organism evidence="2 3">
    <name type="scientific">Lutimaribacter pacificus</name>
    <dbReference type="NCBI Taxonomy" id="391948"/>
    <lineage>
        <taxon>Bacteria</taxon>
        <taxon>Pseudomonadati</taxon>
        <taxon>Pseudomonadota</taxon>
        <taxon>Alphaproteobacteria</taxon>
        <taxon>Rhodobacterales</taxon>
        <taxon>Roseobacteraceae</taxon>
        <taxon>Lutimaribacter</taxon>
    </lineage>
</organism>
<dbReference type="OrthoDB" id="7745547at2"/>
<keyword evidence="1" id="KW-0472">Membrane</keyword>
<dbReference type="RefSeq" id="WP_149786173.1">
    <property type="nucleotide sequence ID" value="NZ_FNIO01000001.1"/>
</dbReference>
<dbReference type="Proteomes" id="UP000324252">
    <property type="component" value="Unassembled WGS sequence"/>
</dbReference>
<keyword evidence="3" id="KW-1185">Reference proteome</keyword>
<dbReference type="EMBL" id="FQZZ01000001">
    <property type="protein sequence ID" value="SHJ66766.1"/>
    <property type="molecule type" value="Genomic_DNA"/>
</dbReference>
<dbReference type="AlphaFoldDB" id="A0A1H0AQ83"/>
<reference evidence="2 3" key="1">
    <citation type="submission" date="2016-11" db="EMBL/GenBank/DDBJ databases">
        <authorList>
            <person name="Varghese N."/>
            <person name="Submissions S."/>
        </authorList>
    </citation>
    <scope>NUCLEOTIDE SEQUENCE [LARGE SCALE GENOMIC DNA]</scope>
    <source>
        <strain evidence="2 3">DSM 29620</strain>
    </source>
</reference>